<feature type="transmembrane region" description="Helical" evidence="1">
    <location>
        <begin position="320"/>
        <end position="341"/>
    </location>
</feature>
<reference evidence="2 3" key="1">
    <citation type="submission" date="2019-10" db="EMBL/GenBank/DDBJ databases">
        <title>Sequencing and Assembly of Multiple Reported Metal-Biooxidizing Members of the Extremely Thermoacidophilic Archaeal Family Sulfolobaceae.</title>
        <authorList>
            <person name="Counts J.A."/>
            <person name="Kelly R.M."/>
        </authorList>
    </citation>
    <scope>NUCLEOTIDE SEQUENCE [LARGE SCALE GENOMIC DNA]</scope>
    <source>
        <strain evidence="2 3">DSM 6482</strain>
    </source>
</reference>
<accession>A0A6A9QN44</accession>
<keyword evidence="3" id="KW-1185">Reference proteome</keyword>
<feature type="transmembrane region" description="Helical" evidence="1">
    <location>
        <begin position="243"/>
        <end position="262"/>
    </location>
</feature>
<comment type="caution">
    <text evidence="2">The sequence shown here is derived from an EMBL/GenBank/DDBJ whole genome shotgun (WGS) entry which is preliminary data.</text>
</comment>
<feature type="transmembrane region" description="Helical" evidence="1">
    <location>
        <begin position="297"/>
        <end position="314"/>
    </location>
</feature>
<feature type="transmembrane region" description="Helical" evidence="1">
    <location>
        <begin position="157"/>
        <end position="176"/>
    </location>
</feature>
<evidence type="ECO:0008006" key="4">
    <source>
        <dbReference type="Google" id="ProtNLM"/>
    </source>
</evidence>
<feature type="transmembrane region" description="Helical" evidence="1">
    <location>
        <begin position="30"/>
        <end position="50"/>
    </location>
</feature>
<evidence type="ECO:0000256" key="1">
    <source>
        <dbReference type="SAM" id="Phobius"/>
    </source>
</evidence>
<organism evidence="2 3">
    <name type="scientific">Sulfuracidifex metallicus DSM 6482 = JCM 9184</name>
    <dbReference type="NCBI Taxonomy" id="523847"/>
    <lineage>
        <taxon>Archaea</taxon>
        <taxon>Thermoproteota</taxon>
        <taxon>Thermoprotei</taxon>
        <taxon>Sulfolobales</taxon>
        <taxon>Sulfolobaceae</taxon>
        <taxon>Sulfuracidifex</taxon>
    </lineage>
</organism>
<protein>
    <recommendedName>
        <fullName evidence="4">GerAB/ArcD/ProY family transporter</fullName>
    </recommendedName>
</protein>
<keyword evidence="1" id="KW-0472">Membrane</keyword>
<keyword evidence="1" id="KW-1133">Transmembrane helix</keyword>
<dbReference type="OrthoDB" id="34763at2157"/>
<dbReference type="RefSeq" id="WP_054839288.1">
    <property type="nucleotide sequence ID" value="NZ_BBBY01000067.1"/>
</dbReference>
<name>A0A6A9QN44_SULME</name>
<keyword evidence="1" id="KW-0812">Transmembrane</keyword>
<sequence>MLKVNRIMLMAFAINSSAPLILEVSHENPLVSVISIVPMASLTAMIYYYIKFDWNEGGLYSYSFKISPTLGKIQIYTWVLSYFLYIVYTADYISFYVLNLPILYSYLLTILLPIITSILVLTDFVYLVLIGTAAVQLLLSIPITWNFSVNFNSEEPSYLFSNILSSSLLLICLTLTTYLKGERKYANVVIYAFLISSFLLVVGGFFMPSNIVLELSAISDFSLILVEYKALHNLFNFIGVRQIIRNYIIPLLVILFTSISIINYKLFYSITTAPSFTALFISVLIPSIIFPFYKRGIGYILSIINSGLMVYGVYEVTSSFHGIYFYDSVIPPLIAILIPLLQSYSKR</sequence>
<feature type="transmembrane region" description="Helical" evidence="1">
    <location>
        <begin position="268"/>
        <end position="290"/>
    </location>
</feature>
<gene>
    <name evidence="2" type="ORF">GC250_09790</name>
</gene>
<dbReference type="EMBL" id="WGGD01000005">
    <property type="protein sequence ID" value="MUN29720.1"/>
    <property type="molecule type" value="Genomic_DNA"/>
</dbReference>
<feature type="transmembrane region" description="Helical" evidence="1">
    <location>
        <begin position="124"/>
        <end position="145"/>
    </location>
</feature>
<feature type="transmembrane region" description="Helical" evidence="1">
    <location>
        <begin position="188"/>
        <end position="206"/>
    </location>
</feature>
<feature type="transmembrane region" description="Helical" evidence="1">
    <location>
        <begin position="70"/>
        <end position="87"/>
    </location>
</feature>
<evidence type="ECO:0000313" key="3">
    <source>
        <dbReference type="Proteomes" id="UP000470772"/>
    </source>
</evidence>
<evidence type="ECO:0000313" key="2">
    <source>
        <dbReference type="EMBL" id="MUN29720.1"/>
    </source>
</evidence>
<dbReference type="AlphaFoldDB" id="A0A6A9QN44"/>
<dbReference type="Proteomes" id="UP000470772">
    <property type="component" value="Unassembled WGS sequence"/>
</dbReference>
<proteinExistence type="predicted"/>
<feature type="transmembrane region" description="Helical" evidence="1">
    <location>
        <begin position="93"/>
        <end position="112"/>
    </location>
</feature>